<protein>
    <submittedName>
        <fullName evidence="1">Uncharacterized protein</fullName>
    </submittedName>
</protein>
<gene>
    <name evidence="1" type="ORF">HF844_03730</name>
</gene>
<name>A0A7X9NQE3_9BIFI</name>
<evidence type="ECO:0000313" key="1">
    <source>
        <dbReference type="EMBL" id="NME61916.1"/>
    </source>
</evidence>
<sequence length="107" mass="11436">MEYPSLSETVNKAIANTGLKTIVLKDRQGVEQAVAVSRGPQTILVFEDVGNPTALIGLRLFPGIGMPDRTDPACYFPLIASGPLTVAEDDSDSTAVWKGILNLLDIH</sequence>
<dbReference type="Proteomes" id="UP000588369">
    <property type="component" value="Unassembled WGS sequence"/>
</dbReference>
<organism evidence="1 2">
    <name type="scientific">Bifidobacterium thermophilum</name>
    <dbReference type="NCBI Taxonomy" id="33905"/>
    <lineage>
        <taxon>Bacteria</taxon>
        <taxon>Bacillati</taxon>
        <taxon>Actinomycetota</taxon>
        <taxon>Actinomycetes</taxon>
        <taxon>Bifidobacteriales</taxon>
        <taxon>Bifidobacteriaceae</taxon>
        <taxon>Bifidobacterium</taxon>
    </lineage>
</organism>
<accession>A0A7X9NQE3</accession>
<evidence type="ECO:0000313" key="2">
    <source>
        <dbReference type="Proteomes" id="UP000588369"/>
    </source>
</evidence>
<comment type="caution">
    <text evidence="1">The sequence shown here is derived from an EMBL/GenBank/DDBJ whole genome shotgun (WGS) entry which is preliminary data.</text>
</comment>
<reference evidence="1 2" key="1">
    <citation type="submission" date="2020-04" db="EMBL/GenBank/DDBJ databases">
        <authorList>
            <person name="Hitch T.C.A."/>
            <person name="Wylensek D."/>
            <person name="Clavel T."/>
        </authorList>
    </citation>
    <scope>NUCLEOTIDE SEQUENCE [LARGE SCALE GENOMIC DNA]</scope>
    <source>
        <strain evidence="1 2">BSM-130-P53-3C</strain>
    </source>
</reference>
<dbReference type="EMBL" id="JABAGI010000003">
    <property type="protein sequence ID" value="NME61916.1"/>
    <property type="molecule type" value="Genomic_DNA"/>
</dbReference>
<proteinExistence type="predicted"/>
<dbReference type="RefSeq" id="WP_168984016.1">
    <property type="nucleotide sequence ID" value="NZ_JABAGI010000003.1"/>
</dbReference>
<dbReference type="AlphaFoldDB" id="A0A7X9NQE3"/>